<dbReference type="PANTHER" id="PTHR47636:SF1">
    <property type="entry name" value="TRANSCRIPTIONAL REGULATORY PROTEIN RCO1"/>
    <property type="match status" value="1"/>
</dbReference>
<evidence type="ECO:0000256" key="3">
    <source>
        <dbReference type="ARBA" id="ARBA00022833"/>
    </source>
</evidence>
<dbReference type="GO" id="GO:0008270">
    <property type="term" value="F:zinc ion binding"/>
    <property type="evidence" value="ECO:0007669"/>
    <property type="project" value="UniProtKB-KW"/>
</dbReference>
<sequence>MASSLSAQKAYLLEPITVIQPPDLETDDPSLATVILPAPPPLTSISSNRKESHVKRQNLISYLPASDPGTTYSGLMGGLSLNLAPSEEEGRLRKRARTERRYVTALLLSCTNNAHHLWSTLLAAFLSPTSASASRTYDHTRPSSSSRPQRSSARSLNVNMSQNVFSPLEVDHPDDQMDPTPSLRRTNSSLTVSDEESPDVQNQIPPTKSKSKDKGKGKEKASVRVKEEPQGLGLDVIETNGHCNEDHCSSCRSIGSLLYCDGCPRAFHLWCLDPPMDAHDVPEGDKRWYCPACIIKQKPPPRPRRSFMAPLLQQLQLSIPTEFELPEDIRSFFKDVTTGPKGSYQDVTEVKSLRTSRFNIPEEREPFRLKDKNGAPILCFRCKESALPDKESTMRSTGRELRSRKGAQKGPVMEELWKSIVSCDYCSLHWHLDCLDPPLAAMPPAYKKWMCPVHIDHVVPKRRVPKQPLPVTDITTRHAPNNGNIEIIPADKTEDKLKTMGIDEVHINGRRYRIPERVIVLDFWDKLTQKPPPKITLWNVFPPYFFK</sequence>
<evidence type="ECO:0000256" key="2">
    <source>
        <dbReference type="ARBA" id="ARBA00022771"/>
    </source>
</evidence>
<dbReference type="PROSITE" id="PS01359">
    <property type="entry name" value="ZF_PHD_1"/>
    <property type="match status" value="1"/>
</dbReference>
<feature type="compositionally biased region" description="Low complexity" evidence="5">
    <location>
        <begin position="142"/>
        <end position="155"/>
    </location>
</feature>
<keyword evidence="3" id="KW-0862">Zinc</keyword>
<dbReference type="InterPro" id="IPR052819">
    <property type="entry name" value="Chromatin_regulatory_protein"/>
</dbReference>
<feature type="compositionally biased region" description="Basic and acidic residues" evidence="5">
    <location>
        <begin position="210"/>
        <end position="227"/>
    </location>
</feature>
<feature type="domain" description="PHD-type" evidence="6">
    <location>
        <begin position="245"/>
        <end position="296"/>
    </location>
</feature>
<dbReference type="PANTHER" id="PTHR47636">
    <property type="entry name" value="TRANSCRIPTIONAL REGULATORY PROTEIN RCO1"/>
    <property type="match status" value="1"/>
</dbReference>
<evidence type="ECO:0000256" key="5">
    <source>
        <dbReference type="SAM" id="MobiDB-lite"/>
    </source>
</evidence>
<dbReference type="Proteomes" id="UP000054279">
    <property type="component" value="Unassembled WGS sequence"/>
</dbReference>
<evidence type="ECO:0000313" key="7">
    <source>
        <dbReference type="EMBL" id="KIJ25687.1"/>
    </source>
</evidence>
<protein>
    <submittedName>
        <fullName evidence="7">Unplaced genomic scaffold SPHSTscaffold_328, whole genome shotgun sequence</fullName>
    </submittedName>
</protein>
<dbReference type="Gene3D" id="2.30.30.1150">
    <property type="match status" value="1"/>
</dbReference>
<proteinExistence type="predicted"/>
<dbReference type="InterPro" id="IPR019787">
    <property type="entry name" value="Znf_PHD-finger"/>
</dbReference>
<keyword evidence="2 4" id="KW-0863">Zinc-finger</keyword>
<feature type="compositionally biased region" description="Polar residues" evidence="5">
    <location>
        <begin position="183"/>
        <end position="192"/>
    </location>
</feature>
<reference evidence="7 8" key="1">
    <citation type="submission" date="2014-06" db="EMBL/GenBank/DDBJ databases">
        <title>Evolutionary Origins and Diversification of the Mycorrhizal Mutualists.</title>
        <authorList>
            <consortium name="DOE Joint Genome Institute"/>
            <consortium name="Mycorrhizal Genomics Consortium"/>
            <person name="Kohler A."/>
            <person name="Kuo A."/>
            <person name="Nagy L.G."/>
            <person name="Floudas D."/>
            <person name="Copeland A."/>
            <person name="Barry K.W."/>
            <person name="Cichocki N."/>
            <person name="Veneault-Fourrey C."/>
            <person name="LaButti K."/>
            <person name="Lindquist E.A."/>
            <person name="Lipzen A."/>
            <person name="Lundell T."/>
            <person name="Morin E."/>
            <person name="Murat C."/>
            <person name="Riley R."/>
            <person name="Ohm R."/>
            <person name="Sun H."/>
            <person name="Tunlid A."/>
            <person name="Henrissat B."/>
            <person name="Grigoriev I.V."/>
            <person name="Hibbett D.S."/>
            <person name="Martin F."/>
        </authorList>
    </citation>
    <scope>NUCLEOTIDE SEQUENCE [LARGE SCALE GENOMIC DNA]</scope>
    <source>
        <strain evidence="7 8">SS14</strain>
    </source>
</reference>
<dbReference type="GO" id="GO:0006357">
    <property type="term" value="P:regulation of transcription by RNA polymerase II"/>
    <property type="evidence" value="ECO:0007669"/>
    <property type="project" value="TreeGrafter"/>
</dbReference>
<keyword evidence="1" id="KW-0479">Metal-binding</keyword>
<feature type="compositionally biased region" description="Polar residues" evidence="5">
    <location>
        <begin position="156"/>
        <end position="165"/>
    </location>
</feature>
<evidence type="ECO:0000256" key="4">
    <source>
        <dbReference type="PROSITE-ProRule" id="PRU00146"/>
    </source>
</evidence>
<dbReference type="InterPro" id="IPR013083">
    <property type="entry name" value="Znf_RING/FYVE/PHD"/>
</dbReference>
<dbReference type="HOGENOM" id="CLU_020927_0_0_1"/>
<dbReference type="AlphaFoldDB" id="A0A0C9U9D8"/>
<evidence type="ECO:0000313" key="8">
    <source>
        <dbReference type="Proteomes" id="UP000054279"/>
    </source>
</evidence>
<evidence type="ECO:0000259" key="6">
    <source>
        <dbReference type="PROSITE" id="PS50016"/>
    </source>
</evidence>
<feature type="region of interest" description="Disordered" evidence="5">
    <location>
        <begin position="133"/>
        <end position="227"/>
    </location>
</feature>
<dbReference type="CDD" id="cd15534">
    <property type="entry name" value="PHD2_PHF12_Rco1"/>
    <property type="match status" value="1"/>
</dbReference>
<evidence type="ECO:0000256" key="1">
    <source>
        <dbReference type="ARBA" id="ARBA00022723"/>
    </source>
</evidence>
<dbReference type="PROSITE" id="PS50016">
    <property type="entry name" value="ZF_PHD_2"/>
    <property type="match status" value="1"/>
</dbReference>
<name>A0A0C9U9D8_SPHS4</name>
<dbReference type="EMBL" id="KN837403">
    <property type="protein sequence ID" value="KIJ25687.1"/>
    <property type="molecule type" value="Genomic_DNA"/>
</dbReference>
<dbReference type="SUPFAM" id="SSF57903">
    <property type="entry name" value="FYVE/PHD zinc finger"/>
    <property type="match status" value="2"/>
</dbReference>
<organism evidence="7 8">
    <name type="scientific">Sphaerobolus stellatus (strain SS14)</name>
    <dbReference type="NCBI Taxonomy" id="990650"/>
    <lineage>
        <taxon>Eukaryota</taxon>
        <taxon>Fungi</taxon>
        <taxon>Dikarya</taxon>
        <taxon>Basidiomycota</taxon>
        <taxon>Agaricomycotina</taxon>
        <taxon>Agaricomycetes</taxon>
        <taxon>Phallomycetidae</taxon>
        <taxon>Geastrales</taxon>
        <taxon>Sphaerobolaceae</taxon>
        <taxon>Sphaerobolus</taxon>
    </lineage>
</organism>
<dbReference type="InterPro" id="IPR001965">
    <property type="entry name" value="Znf_PHD"/>
</dbReference>
<dbReference type="GO" id="GO:0032221">
    <property type="term" value="C:Rpd3S complex"/>
    <property type="evidence" value="ECO:0007669"/>
    <property type="project" value="TreeGrafter"/>
</dbReference>
<keyword evidence="8" id="KW-1185">Reference proteome</keyword>
<dbReference type="SMART" id="SM00249">
    <property type="entry name" value="PHD"/>
    <property type="match status" value="2"/>
</dbReference>
<dbReference type="OrthoDB" id="5876363at2759"/>
<gene>
    <name evidence="7" type="ORF">M422DRAFT_55876</name>
</gene>
<dbReference type="Pfam" id="PF00628">
    <property type="entry name" value="PHD"/>
    <property type="match status" value="2"/>
</dbReference>
<dbReference type="InterPro" id="IPR019786">
    <property type="entry name" value="Zinc_finger_PHD-type_CS"/>
</dbReference>
<dbReference type="Gene3D" id="3.30.40.10">
    <property type="entry name" value="Zinc/RING finger domain, C3HC4 (zinc finger)"/>
    <property type="match status" value="1"/>
</dbReference>
<dbReference type="InterPro" id="IPR011011">
    <property type="entry name" value="Znf_FYVE_PHD"/>
</dbReference>
<accession>A0A0C9U9D8</accession>